<sequence>MGKKCHKSEREGSVEVQGGFEVEIEGGVEVESDGGEEVDGGVEVDREDGLEVETNGGEEVDGGVEVDKDGGLEVETNVSGLCNLQVGAHGYCLRTRVSAIWVVIMYVYDLLQISCLMMVRRNTWWRFCLDYWRDGLGFHGFGGGTFCSTTTVTTPIGTPLSPQC</sequence>
<keyword evidence="3" id="KW-1185">Reference proteome</keyword>
<protein>
    <submittedName>
        <fullName evidence="2">Uncharacterized protein</fullName>
    </submittedName>
</protein>
<evidence type="ECO:0000313" key="3">
    <source>
        <dbReference type="Proteomes" id="UP001374535"/>
    </source>
</evidence>
<keyword evidence="1" id="KW-0472">Membrane</keyword>
<proteinExistence type="predicted"/>
<accession>A0AAQ3P9H9</accession>
<keyword evidence="1" id="KW-0812">Transmembrane</keyword>
<organism evidence="2 3">
    <name type="scientific">Vigna mungo</name>
    <name type="common">Black gram</name>
    <name type="synonym">Phaseolus mungo</name>
    <dbReference type="NCBI Taxonomy" id="3915"/>
    <lineage>
        <taxon>Eukaryota</taxon>
        <taxon>Viridiplantae</taxon>
        <taxon>Streptophyta</taxon>
        <taxon>Embryophyta</taxon>
        <taxon>Tracheophyta</taxon>
        <taxon>Spermatophyta</taxon>
        <taxon>Magnoliopsida</taxon>
        <taxon>eudicotyledons</taxon>
        <taxon>Gunneridae</taxon>
        <taxon>Pentapetalae</taxon>
        <taxon>rosids</taxon>
        <taxon>fabids</taxon>
        <taxon>Fabales</taxon>
        <taxon>Fabaceae</taxon>
        <taxon>Papilionoideae</taxon>
        <taxon>50 kb inversion clade</taxon>
        <taxon>NPAAA clade</taxon>
        <taxon>indigoferoid/millettioid clade</taxon>
        <taxon>Phaseoleae</taxon>
        <taxon>Vigna</taxon>
    </lineage>
</organism>
<keyword evidence="1" id="KW-1133">Transmembrane helix</keyword>
<dbReference type="Proteomes" id="UP001374535">
    <property type="component" value="Chromosome 1"/>
</dbReference>
<dbReference type="EMBL" id="CP144700">
    <property type="protein sequence ID" value="WVZ24028.1"/>
    <property type="molecule type" value="Genomic_DNA"/>
</dbReference>
<gene>
    <name evidence="2" type="ORF">V8G54_002572</name>
</gene>
<dbReference type="AlphaFoldDB" id="A0AAQ3P9H9"/>
<evidence type="ECO:0000313" key="2">
    <source>
        <dbReference type="EMBL" id="WVZ24028.1"/>
    </source>
</evidence>
<name>A0AAQ3P9H9_VIGMU</name>
<feature type="transmembrane region" description="Helical" evidence="1">
    <location>
        <begin position="99"/>
        <end position="119"/>
    </location>
</feature>
<reference evidence="2 3" key="1">
    <citation type="journal article" date="2023" name="Life. Sci Alliance">
        <title>Evolutionary insights into 3D genome organization and epigenetic landscape of Vigna mungo.</title>
        <authorList>
            <person name="Junaid A."/>
            <person name="Singh B."/>
            <person name="Bhatia S."/>
        </authorList>
    </citation>
    <scope>NUCLEOTIDE SEQUENCE [LARGE SCALE GENOMIC DNA]</scope>
    <source>
        <strain evidence="2">Urdbean</strain>
    </source>
</reference>
<evidence type="ECO:0000256" key="1">
    <source>
        <dbReference type="SAM" id="Phobius"/>
    </source>
</evidence>